<dbReference type="InterPro" id="IPR011149">
    <property type="entry name" value="Pol2_small_arc"/>
</dbReference>
<keyword evidence="11 15" id="KW-0238">DNA-binding</keyword>
<evidence type="ECO:0000256" key="4">
    <source>
        <dbReference type="ARBA" id="ARBA00022679"/>
    </source>
</evidence>
<evidence type="ECO:0000256" key="6">
    <source>
        <dbReference type="ARBA" id="ARBA00022705"/>
    </source>
</evidence>
<dbReference type="InterPro" id="IPR029052">
    <property type="entry name" value="Metallo-depent_PP-like"/>
</dbReference>
<sequence>MVIKSIDTRTVVAKFALNGKNVHPEAVKLIINSGVDVDRIVDFACRKCNGSFIITPEDISDVLKELASRREEKKVFDTGLKDTPKGEVESRGQVSILKDVTGKSTCRGTVEDFVAYFNSRYEKLYSILKPRVKAIPIGSLGRIKMEEVEVIGFADNVRELDSSKAMFELEDKTGRVRVYAEGKVKEQVMELFGDEVIGVAGRLRGRSIIADRIIFPDVPISNGNRKSRDFLMVFISDVHFGSNTFLSEEWSRFVKWLNGESENEKLNELAHSVKYIFVAGDLTDGVGIYPDQEKELEILDIYQQYEFAAEQFDLIRKDIKIILSPGNHDAVRQAEPQPALPKEFASLFPKNVIHVGNPAYVDVEGIKVLLYHGRSLDDIISRVPRLSYERPHEAVMELLKRRHLAPLYGERSPIAPEKEDYLVIDDIPDVIHSGHVHTYGTGFYRGVFVINSSTWQSQTEFQKKVNLNPVPGNVAVYQPGGNVYRLKFYSG</sequence>
<keyword evidence="5 15" id="KW-0548">Nucleotidyltransferase</keyword>
<dbReference type="HAMAP" id="MF_00325">
    <property type="entry name" value="DNApol_II_A_arch"/>
    <property type="match status" value="1"/>
</dbReference>
<keyword evidence="10 15" id="KW-0239">DNA-directed DNA polymerase</keyword>
<feature type="domain" description="DNA polymerase alpha/delta/epsilon subunit B" evidence="16">
    <location>
        <begin position="233"/>
        <end position="434"/>
    </location>
</feature>
<evidence type="ECO:0000256" key="8">
    <source>
        <dbReference type="ARBA" id="ARBA00022801"/>
    </source>
</evidence>
<comment type="catalytic activity">
    <reaction evidence="1 15">
        <text>Exonucleolytic cleavage in the 3'- to 5'-direction to yield nucleoside 5'-phosphates.</text>
        <dbReference type="EC" id="3.1.11.1"/>
    </reaction>
</comment>
<evidence type="ECO:0000256" key="3">
    <source>
        <dbReference type="ARBA" id="ARBA00011315"/>
    </source>
</evidence>
<dbReference type="NCBIfam" id="NF003118">
    <property type="entry name" value="PRK04036.1-3"/>
    <property type="match status" value="1"/>
</dbReference>
<dbReference type="GO" id="GO:0006308">
    <property type="term" value="P:DNA catabolic process"/>
    <property type="evidence" value="ECO:0007669"/>
    <property type="project" value="UniProtKB-UniRule"/>
</dbReference>
<dbReference type="InterPro" id="IPR024826">
    <property type="entry name" value="DNA_pol_delta/II_ssu"/>
</dbReference>
<evidence type="ECO:0000256" key="12">
    <source>
        <dbReference type="ARBA" id="ARBA00023268"/>
    </source>
</evidence>
<keyword evidence="6 15" id="KW-0235">DNA replication</keyword>
<dbReference type="eggNOG" id="arCOG04455">
    <property type="taxonomic scope" value="Archaea"/>
</dbReference>
<name>A0A0A7GC70_GEOAI</name>
<dbReference type="Proteomes" id="UP000030624">
    <property type="component" value="Chromosome"/>
</dbReference>
<gene>
    <name evidence="15" type="primary">polB</name>
    <name evidence="17" type="ORF">GACE_0366</name>
</gene>
<evidence type="ECO:0000259" key="16">
    <source>
        <dbReference type="Pfam" id="PF04042"/>
    </source>
</evidence>
<dbReference type="RefSeq" id="WP_048093509.1">
    <property type="nucleotide sequence ID" value="NZ_CP009552.1"/>
</dbReference>
<dbReference type="Pfam" id="PF04042">
    <property type="entry name" value="DNA_pol_E_B"/>
    <property type="match status" value="1"/>
</dbReference>
<evidence type="ECO:0000256" key="7">
    <source>
        <dbReference type="ARBA" id="ARBA00022722"/>
    </source>
</evidence>
<keyword evidence="7 15" id="KW-0540">Nuclease</keyword>
<comment type="function">
    <text evidence="13 15">Possesses two activities: a DNA synthesis (polymerase) and an exonucleolytic activity that degrades single-stranded DNA in the 3' to 5' direction. Has a template-primer preference which is characteristic of a replicative DNA polymerase.</text>
</comment>
<dbReference type="GO" id="GO:0003677">
    <property type="term" value="F:DNA binding"/>
    <property type="evidence" value="ECO:0007669"/>
    <property type="project" value="UniProtKB-UniRule"/>
</dbReference>
<dbReference type="FunFam" id="3.60.21.50:FF:000003">
    <property type="entry name" value="DNA polymerase II small subunit"/>
    <property type="match status" value="1"/>
</dbReference>
<dbReference type="PANTHER" id="PTHR10416:SF0">
    <property type="entry name" value="DNA POLYMERASE DELTA SUBUNIT 2"/>
    <property type="match status" value="1"/>
</dbReference>
<dbReference type="GO" id="GO:0006271">
    <property type="term" value="P:DNA strand elongation involved in DNA replication"/>
    <property type="evidence" value="ECO:0007669"/>
    <property type="project" value="TreeGrafter"/>
</dbReference>
<evidence type="ECO:0000256" key="14">
    <source>
        <dbReference type="ARBA" id="ARBA00049244"/>
    </source>
</evidence>
<dbReference type="EC" id="2.7.7.7" evidence="15"/>
<evidence type="ECO:0000313" key="17">
    <source>
        <dbReference type="EMBL" id="AIY89423.1"/>
    </source>
</evidence>
<dbReference type="PIRSF" id="PIRSF000803">
    <property type="entry name" value="Arc_Pol2_small"/>
    <property type="match status" value="1"/>
</dbReference>
<comment type="catalytic activity">
    <reaction evidence="14 15">
        <text>DNA(n) + a 2'-deoxyribonucleoside 5'-triphosphate = DNA(n+1) + diphosphate</text>
        <dbReference type="Rhea" id="RHEA:22508"/>
        <dbReference type="Rhea" id="RHEA-COMP:17339"/>
        <dbReference type="Rhea" id="RHEA-COMP:17340"/>
        <dbReference type="ChEBI" id="CHEBI:33019"/>
        <dbReference type="ChEBI" id="CHEBI:61560"/>
        <dbReference type="ChEBI" id="CHEBI:173112"/>
        <dbReference type="EC" id="2.7.7.7"/>
    </reaction>
</comment>
<reference evidence="17 18" key="1">
    <citation type="journal article" date="2015" name="Appl. Environ. Microbiol.">
        <title>The Geoglobus acetivorans genome: Fe(III) reduction, acetate utilization, autotrophic growth, and degradation of aromatic compounds in a hyperthermophilic archaeon.</title>
        <authorList>
            <person name="Mardanov A.V."/>
            <person name="Slododkina G.B."/>
            <person name="Slobodkin A.I."/>
            <person name="Beletsky A.V."/>
            <person name="Gavrilov S.N."/>
            <person name="Kublanov I.V."/>
            <person name="Bonch-Osmolovskaya E.A."/>
            <person name="Skryabin K.G."/>
            <person name="Ravin N.V."/>
        </authorList>
    </citation>
    <scope>NUCLEOTIDE SEQUENCE [LARGE SCALE GENOMIC DNA]</scope>
    <source>
        <strain evidence="17 18">SBH6</strain>
    </source>
</reference>
<organism evidence="17 18">
    <name type="scientific">Geoglobus acetivorans</name>
    <dbReference type="NCBI Taxonomy" id="565033"/>
    <lineage>
        <taxon>Archaea</taxon>
        <taxon>Methanobacteriati</taxon>
        <taxon>Methanobacteriota</taxon>
        <taxon>Archaeoglobi</taxon>
        <taxon>Archaeoglobales</taxon>
        <taxon>Archaeoglobaceae</taxon>
        <taxon>Geoglobus</taxon>
    </lineage>
</organism>
<dbReference type="AlphaFoldDB" id="A0A0A7GC70"/>
<dbReference type="KEGG" id="gac:GACE_0366"/>
<evidence type="ECO:0000256" key="5">
    <source>
        <dbReference type="ARBA" id="ARBA00022695"/>
    </source>
</evidence>
<dbReference type="InterPro" id="IPR007185">
    <property type="entry name" value="DNA_pol_a/d/e_bsu"/>
</dbReference>
<evidence type="ECO:0000256" key="9">
    <source>
        <dbReference type="ARBA" id="ARBA00022839"/>
    </source>
</evidence>
<dbReference type="GO" id="GO:0008310">
    <property type="term" value="F:single-stranded DNA 3'-5' DNA exonuclease activity"/>
    <property type="evidence" value="ECO:0007669"/>
    <property type="project" value="UniProtKB-EC"/>
</dbReference>
<keyword evidence="8 15" id="KW-0378">Hydrolase</keyword>
<keyword evidence="12 15" id="KW-0511">Multifunctional enzyme</keyword>
<dbReference type="PANTHER" id="PTHR10416">
    <property type="entry name" value="DNA POLYMERASE DELTA SUBUNIT 2"/>
    <property type="match status" value="1"/>
</dbReference>
<evidence type="ECO:0000256" key="15">
    <source>
        <dbReference type="HAMAP-Rule" id="MF_00325"/>
    </source>
</evidence>
<keyword evidence="9 15" id="KW-0269">Exonuclease</keyword>
<comment type="subunit">
    <text evidence="3 15">Heterodimer of a large subunit and a small subunit.</text>
</comment>
<dbReference type="CDD" id="cd07386">
    <property type="entry name" value="MPP_DNA_pol_II_small_archeal_C"/>
    <property type="match status" value="1"/>
</dbReference>
<evidence type="ECO:0000256" key="10">
    <source>
        <dbReference type="ARBA" id="ARBA00022932"/>
    </source>
</evidence>
<dbReference type="SUPFAM" id="SSF56300">
    <property type="entry name" value="Metallo-dependent phosphatases"/>
    <property type="match status" value="1"/>
</dbReference>
<accession>A0A0A7GC70</accession>
<dbReference type="EC" id="3.1.11.1" evidence="15"/>
<dbReference type="HOGENOM" id="CLU_027850_1_0_2"/>
<keyword evidence="4 15" id="KW-0808">Transferase</keyword>
<evidence type="ECO:0000256" key="1">
    <source>
        <dbReference type="ARBA" id="ARBA00000563"/>
    </source>
</evidence>
<comment type="similarity">
    <text evidence="2 15">Belongs to the DNA polymerase delta/II small subunit family.</text>
</comment>
<evidence type="ECO:0000256" key="13">
    <source>
        <dbReference type="ARBA" id="ARBA00024817"/>
    </source>
</evidence>
<dbReference type="GO" id="GO:0042575">
    <property type="term" value="C:DNA polymerase complex"/>
    <property type="evidence" value="ECO:0007669"/>
    <property type="project" value="TreeGrafter"/>
</dbReference>
<protein>
    <recommendedName>
        <fullName evidence="15">DNA polymerase II small subunit</fullName>
        <shortName evidence="15">Pol II</shortName>
        <ecNumber evidence="15">2.7.7.7</ecNumber>
    </recommendedName>
    <alternativeName>
        <fullName evidence="15">Exodeoxyribonuclease small subunit</fullName>
        <ecNumber evidence="15">3.1.11.1</ecNumber>
    </alternativeName>
</protein>
<dbReference type="Gene3D" id="3.60.21.50">
    <property type="match status" value="1"/>
</dbReference>
<evidence type="ECO:0000313" key="18">
    <source>
        <dbReference type="Proteomes" id="UP000030624"/>
    </source>
</evidence>
<dbReference type="GO" id="GO:0003887">
    <property type="term" value="F:DNA-directed DNA polymerase activity"/>
    <property type="evidence" value="ECO:0007669"/>
    <property type="project" value="UniProtKB-UniRule"/>
</dbReference>
<dbReference type="STRING" id="565033.GACE_0366"/>
<evidence type="ECO:0000256" key="11">
    <source>
        <dbReference type="ARBA" id="ARBA00023125"/>
    </source>
</evidence>
<proteinExistence type="inferred from homology"/>
<evidence type="ECO:0000256" key="2">
    <source>
        <dbReference type="ARBA" id="ARBA00006035"/>
    </source>
</evidence>
<dbReference type="GeneID" id="24796970"/>
<dbReference type="EMBL" id="CP009552">
    <property type="protein sequence ID" value="AIY89423.1"/>
    <property type="molecule type" value="Genomic_DNA"/>
</dbReference>